<evidence type="ECO:0000256" key="1">
    <source>
        <dbReference type="ARBA" id="ARBA00004123"/>
    </source>
</evidence>
<reference evidence="3" key="2">
    <citation type="submission" date="2025-09" db="UniProtKB">
        <authorList>
            <consortium name="Ensembl"/>
        </authorList>
    </citation>
    <scope>IDENTIFICATION</scope>
</reference>
<dbReference type="Pfam" id="PF02961">
    <property type="entry name" value="SAM_BAF"/>
    <property type="match status" value="1"/>
</dbReference>
<dbReference type="Proteomes" id="UP000694402">
    <property type="component" value="Unassembled WGS sequence"/>
</dbReference>
<name>A0A8C8BV52_ONCTS</name>
<dbReference type="SMART" id="SM01023">
    <property type="entry name" value="BAF"/>
    <property type="match status" value="1"/>
</dbReference>
<evidence type="ECO:0000313" key="4">
    <source>
        <dbReference type="Proteomes" id="UP000694402"/>
    </source>
</evidence>
<dbReference type="InterPro" id="IPR051387">
    <property type="entry name" value="BAF"/>
</dbReference>
<dbReference type="SUPFAM" id="SSF47798">
    <property type="entry name" value="Barrier-to-autointegration factor, BAF"/>
    <property type="match status" value="1"/>
</dbReference>
<evidence type="ECO:0008006" key="5">
    <source>
        <dbReference type="Google" id="ProtNLM"/>
    </source>
</evidence>
<evidence type="ECO:0000256" key="2">
    <source>
        <dbReference type="ARBA" id="ARBA00023242"/>
    </source>
</evidence>
<dbReference type="GO" id="GO:0000793">
    <property type="term" value="C:condensed chromosome"/>
    <property type="evidence" value="ECO:0007669"/>
    <property type="project" value="TreeGrafter"/>
</dbReference>
<dbReference type="GO" id="GO:0051276">
    <property type="term" value="P:chromosome organization"/>
    <property type="evidence" value="ECO:0007669"/>
    <property type="project" value="TreeGrafter"/>
</dbReference>
<dbReference type="InterPro" id="IPR004122">
    <property type="entry name" value="BAF_prot"/>
</dbReference>
<dbReference type="GO" id="GO:0003677">
    <property type="term" value="F:DNA binding"/>
    <property type="evidence" value="ECO:0007669"/>
    <property type="project" value="InterPro"/>
</dbReference>
<dbReference type="InterPro" id="IPR036617">
    <property type="entry name" value="BAF_sf"/>
</dbReference>
<dbReference type="GeneTree" id="ENSGT01000000220547"/>
<protein>
    <recommendedName>
        <fullName evidence="5">Barrier-to-autointegration factor</fullName>
    </recommendedName>
</protein>
<organism evidence="3 4">
    <name type="scientific">Oncorhynchus tshawytscha</name>
    <name type="common">Chinook salmon</name>
    <name type="synonym">Salmo tshawytscha</name>
    <dbReference type="NCBI Taxonomy" id="74940"/>
    <lineage>
        <taxon>Eukaryota</taxon>
        <taxon>Metazoa</taxon>
        <taxon>Chordata</taxon>
        <taxon>Craniata</taxon>
        <taxon>Vertebrata</taxon>
        <taxon>Euteleostomi</taxon>
        <taxon>Actinopterygii</taxon>
        <taxon>Neopterygii</taxon>
        <taxon>Teleostei</taxon>
        <taxon>Protacanthopterygii</taxon>
        <taxon>Salmoniformes</taxon>
        <taxon>Salmonidae</taxon>
        <taxon>Salmoninae</taxon>
        <taxon>Oncorhynchus</taxon>
    </lineage>
</organism>
<dbReference type="PANTHER" id="PTHR47507">
    <property type="entry name" value="BARRIER TO AUTOINTEGRATION FACTOR 2"/>
    <property type="match status" value="1"/>
</dbReference>
<dbReference type="Ensembl" id="ENSOTST00005002987.2">
    <property type="protein sequence ID" value="ENSOTSP00005002683.1"/>
    <property type="gene ID" value="ENSOTSG00005001541.2"/>
</dbReference>
<reference evidence="3" key="1">
    <citation type="submission" date="2025-08" db="UniProtKB">
        <authorList>
            <consortium name="Ensembl"/>
        </authorList>
    </citation>
    <scope>IDENTIFICATION</scope>
</reference>
<keyword evidence="4" id="KW-1185">Reference proteome</keyword>
<dbReference type="Gene3D" id="1.10.150.40">
    <property type="entry name" value="Barrier-to-autointegration factor, BAF"/>
    <property type="match status" value="1"/>
</dbReference>
<keyword evidence="2" id="KW-0539">Nucleus</keyword>
<sequence>CRNVDRFSGDFVAEPMSDKLLLKDTGGAFVVLGQFLLLRKDGELFAEWLKVTSGANTRNAASCSQCLNEWCDVFL</sequence>
<dbReference type="PANTHER" id="PTHR47507:SF2">
    <property type="entry name" value="BARRIER-TO-AUTOINTEGRATION FACTOR-LIKE PROTEIN"/>
    <property type="match status" value="1"/>
</dbReference>
<accession>A0A8C8BV52</accession>
<comment type="subcellular location">
    <subcellularLocation>
        <location evidence="1">Nucleus</location>
    </subcellularLocation>
</comment>
<proteinExistence type="predicted"/>
<evidence type="ECO:0000313" key="3">
    <source>
        <dbReference type="Ensembl" id="ENSOTSP00005002683.1"/>
    </source>
</evidence>
<dbReference type="GO" id="GO:0005634">
    <property type="term" value="C:nucleus"/>
    <property type="evidence" value="ECO:0007669"/>
    <property type="project" value="UniProtKB-SubCell"/>
</dbReference>
<dbReference type="AlphaFoldDB" id="A0A8C8BV52"/>